<feature type="domain" description="Translation initiation factor IF-2 N-terminal" evidence="2">
    <location>
        <begin position="4"/>
        <end position="54"/>
    </location>
</feature>
<reference evidence="3" key="2">
    <citation type="submission" date="2020-07" db="EMBL/GenBank/DDBJ databases">
        <authorList>
            <person name="Yu X."/>
        </authorList>
    </citation>
    <scope>NUCLEOTIDE SEQUENCE [LARGE SCALE GENOMIC DNA]</scope>
    <source>
        <strain evidence="3">24T</strain>
    </source>
</reference>
<evidence type="ECO:0000259" key="2">
    <source>
        <dbReference type="Pfam" id="PF04760"/>
    </source>
</evidence>
<organism evidence="3 4">
    <name type="scientific">Mycobacterium vicinigordonae</name>
    <dbReference type="NCBI Taxonomy" id="1719132"/>
    <lineage>
        <taxon>Bacteria</taxon>
        <taxon>Bacillati</taxon>
        <taxon>Actinomycetota</taxon>
        <taxon>Actinomycetes</taxon>
        <taxon>Mycobacteriales</taxon>
        <taxon>Mycobacteriaceae</taxon>
        <taxon>Mycobacterium</taxon>
    </lineage>
</organism>
<dbReference type="Gene3D" id="1.10.10.2480">
    <property type="match status" value="1"/>
</dbReference>
<dbReference type="EMBL" id="CP059165">
    <property type="protein sequence ID" value="QLL08698.1"/>
    <property type="molecule type" value="Genomic_DNA"/>
</dbReference>
<keyword evidence="3" id="KW-0648">Protein biosynthesis</keyword>
<keyword evidence="3" id="KW-0396">Initiation factor</keyword>
<feature type="compositionally biased region" description="Low complexity" evidence="1">
    <location>
        <begin position="104"/>
        <end position="116"/>
    </location>
</feature>
<protein>
    <submittedName>
        <fullName evidence="3">Translation initiation factor IF-2 N-terminal domain-containing protein</fullName>
    </submittedName>
</protein>
<dbReference type="Proteomes" id="UP000510682">
    <property type="component" value="Chromosome"/>
</dbReference>
<keyword evidence="4" id="KW-1185">Reference proteome</keyword>
<sequence length="135" mass="14272">MGGKARVRELVKELGVTSKEILARLAADGEFVTSASSTIKAPVAARLRAAYGYTRPGPKSVAVEARRRAAGTTPTQPKAAADKRARRAPLPPPRPSTSAGVFDLPPLRRIPTRRLTSYLGNVKPGTGLRSQGCAK</sequence>
<proteinExistence type="predicted"/>
<evidence type="ECO:0000256" key="1">
    <source>
        <dbReference type="SAM" id="MobiDB-lite"/>
    </source>
</evidence>
<evidence type="ECO:0000313" key="3">
    <source>
        <dbReference type="EMBL" id="QLL08698.1"/>
    </source>
</evidence>
<dbReference type="KEGG" id="mgor:H0P51_07205"/>
<evidence type="ECO:0000313" key="4">
    <source>
        <dbReference type="Proteomes" id="UP000510682"/>
    </source>
</evidence>
<name>A0A7D6I7C5_9MYCO</name>
<accession>A0A7D6I7C5</accession>
<feature type="region of interest" description="Disordered" evidence="1">
    <location>
        <begin position="62"/>
        <end position="135"/>
    </location>
</feature>
<dbReference type="AlphaFoldDB" id="A0A7D6I7C5"/>
<dbReference type="Pfam" id="PF04760">
    <property type="entry name" value="IF2_N"/>
    <property type="match status" value="1"/>
</dbReference>
<dbReference type="InterPro" id="IPR006847">
    <property type="entry name" value="IF2_N"/>
</dbReference>
<gene>
    <name evidence="3" type="ORF">H0P51_07205</name>
</gene>
<reference evidence="3" key="1">
    <citation type="submission" date="2020-07" db="EMBL/GenBank/DDBJ databases">
        <title>Description of Mycobacterium gordonae subsp. intergordonae subsp.nov. and Mycobacterium gordonae subsp. gordonae subsp. nov.</title>
        <authorList>
            <person name="Huang H."/>
        </authorList>
    </citation>
    <scope>NUCLEOTIDE SEQUENCE [LARGE SCALE GENOMIC DNA]</scope>
    <source>
        <strain evidence="3">24T</strain>
    </source>
</reference>
<dbReference type="GO" id="GO:0003743">
    <property type="term" value="F:translation initiation factor activity"/>
    <property type="evidence" value="ECO:0007669"/>
    <property type="project" value="UniProtKB-KW"/>
</dbReference>